<evidence type="ECO:0000313" key="1">
    <source>
        <dbReference type="EMBL" id="KIG13930.1"/>
    </source>
</evidence>
<sequence length="173" mass="18927">MQATRIWQRAKSPLKDCSSFMARGDSNIEVGETGDGLWVAGAAGRGRIAQLSGTVVRIDVEGHAYVEFAEAMTPLMDQLLNTWGRLYLAIDAEGMASYDARFRYLWTEWIKRNETALDGIVILFRSRVVQSVAVIINAVTGGDLVEACDDREAFEERLAAAVIGSPRAVSVVS</sequence>
<name>A0A0C2CWD3_9BACT</name>
<evidence type="ECO:0000313" key="2">
    <source>
        <dbReference type="Proteomes" id="UP000031599"/>
    </source>
</evidence>
<reference evidence="1 2" key="1">
    <citation type="submission" date="2014-12" db="EMBL/GenBank/DDBJ databases">
        <title>Genome assembly of Enhygromyxa salina DSM 15201.</title>
        <authorList>
            <person name="Sharma G."/>
            <person name="Subramanian S."/>
        </authorList>
    </citation>
    <scope>NUCLEOTIDE SEQUENCE [LARGE SCALE GENOMIC DNA]</scope>
    <source>
        <strain evidence="1 2">DSM 15201</strain>
    </source>
</reference>
<dbReference type="Proteomes" id="UP000031599">
    <property type="component" value="Unassembled WGS sequence"/>
</dbReference>
<dbReference type="AlphaFoldDB" id="A0A0C2CWD3"/>
<accession>A0A0C2CWD3</accession>
<evidence type="ECO:0008006" key="3">
    <source>
        <dbReference type="Google" id="ProtNLM"/>
    </source>
</evidence>
<organism evidence="1 2">
    <name type="scientific">Enhygromyxa salina</name>
    <dbReference type="NCBI Taxonomy" id="215803"/>
    <lineage>
        <taxon>Bacteria</taxon>
        <taxon>Pseudomonadati</taxon>
        <taxon>Myxococcota</taxon>
        <taxon>Polyangia</taxon>
        <taxon>Nannocystales</taxon>
        <taxon>Nannocystaceae</taxon>
        <taxon>Enhygromyxa</taxon>
    </lineage>
</organism>
<proteinExistence type="predicted"/>
<dbReference type="EMBL" id="JMCC02000084">
    <property type="protein sequence ID" value="KIG13930.1"/>
    <property type="molecule type" value="Genomic_DNA"/>
</dbReference>
<protein>
    <recommendedName>
        <fullName evidence="3">STAS domain-containing protein</fullName>
    </recommendedName>
</protein>
<comment type="caution">
    <text evidence="1">The sequence shown here is derived from an EMBL/GenBank/DDBJ whole genome shotgun (WGS) entry which is preliminary data.</text>
</comment>
<gene>
    <name evidence="1" type="ORF">DB30_07425</name>
</gene>